<gene>
    <name evidence="1" type="ORF">TsFJ059_009960</name>
</gene>
<comment type="caution">
    <text evidence="1">The sequence shown here is derived from an EMBL/GenBank/DDBJ whole genome shotgun (WGS) entry which is preliminary data.</text>
</comment>
<evidence type="ECO:0000313" key="1">
    <source>
        <dbReference type="EMBL" id="KAH0526663.1"/>
    </source>
</evidence>
<dbReference type="AlphaFoldDB" id="A0A9P8HF58"/>
<organism evidence="1 2">
    <name type="scientific">Trichoderma semiorbis</name>
    <dbReference type="NCBI Taxonomy" id="1491008"/>
    <lineage>
        <taxon>Eukaryota</taxon>
        <taxon>Fungi</taxon>
        <taxon>Dikarya</taxon>
        <taxon>Ascomycota</taxon>
        <taxon>Pezizomycotina</taxon>
        <taxon>Sordariomycetes</taxon>
        <taxon>Hypocreomycetidae</taxon>
        <taxon>Hypocreales</taxon>
        <taxon>Hypocreaceae</taxon>
        <taxon>Trichoderma</taxon>
    </lineage>
</organism>
<sequence>MLVFPPLRHPRCKCFGRLEKNHSCLKQALDESELHQVLVNKGCLSKLVKKDTGIYIASARGAQLSRSNTPTWNIHHEDWIRSHVVIVSTAKRQFDIADAFKTPMPGTHKCLNISLLWHYRSTLKSEI</sequence>
<evidence type="ECO:0000313" key="2">
    <source>
        <dbReference type="Proteomes" id="UP000826573"/>
    </source>
</evidence>
<name>A0A9P8HF58_9HYPO</name>
<dbReference type="EMBL" id="JAIMJC010000004">
    <property type="protein sequence ID" value="KAH0526663.1"/>
    <property type="molecule type" value="Genomic_DNA"/>
</dbReference>
<protein>
    <submittedName>
        <fullName evidence="1">Uncharacterized protein</fullName>
    </submittedName>
</protein>
<keyword evidence="2" id="KW-1185">Reference proteome</keyword>
<accession>A0A9P8HF58</accession>
<proteinExistence type="predicted"/>
<reference evidence="1 2" key="1">
    <citation type="submission" date="2021-08" db="EMBL/GenBank/DDBJ databases">
        <title>The highly contiguous genome resource for Trichoderma semiorbis FJ059, a fungal antagonistic to plant pathogens.</title>
        <authorList>
            <person name="Liu T."/>
        </authorList>
    </citation>
    <scope>NUCLEOTIDE SEQUENCE [LARGE SCALE GENOMIC DNA]</scope>
    <source>
        <strain evidence="1 2">FJ059</strain>
    </source>
</reference>
<dbReference type="Proteomes" id="UP000826573">
    <property type="component" value="Unassembled WGS sequence"/>
</dbReference>